<dbReference type="InterPro" id="IPR050301">
    <property type="entry name" value="NTE"/>
</dbReference>
<dbReference type="InterPro" id="IPR002641">
    <property type="entry name" value="PNPLA_dom"/>
</dbReference>
<dbReference type="Gene3D" id="3.40.1090.10">
    <property type="entry name" value="Cytosolic phospholipase A2 catalytic domain"/>
    <property type="match status" value="2"/>
</dbReference>
<feature type="domain" description="PNPLA" evidence="6">
    <location>
        <begin position="47"/>
        <end position="253"/>
    </location>
</feature>
<dbReference type="EMBL" id="VWNA01000001">
    <property type="protein sequence ID" value="MQT13432.1"/>
    <property type="molecule type" value="Genomic_DNA"/>
</dbReference>
<dbReference type="SUPFAM" id="SSF52151">
    <property type="entry name" value="FabD/lysophospholipase-like"/>
    <property type="match status" value="1"/>
</dbReference>
<keyword evidence="3 4" id="KW-0443">Lipid metabolism</keyword>
<dbReference type="PROSITE" id="PS51635">
    <property type="entry name" value="PNPLA"/>
    <property type="match status" value="1"/>
</dbReference>
<protein>
    <submittedName>
        <fullName evidence="7">Patatin-like phospholipase family protein</fullName>
    </submittedName>
</protein>
<dbReference type="Pfam" id="PF01734">
    <property type="entry name" value="Patatin"/>
    <property type="match status" value="1"/>
</dbReference>
<keyword evidence="8" id="KW-1185">Reference proteome</keyword>
<dbReference type="PANTHER" id="PTHR14226:SF57">
    <property type="entry name" value="BLR7027 PROTEIN"/>
    <property type="match status" value="1"/>
</dbReference>
<comment type="caution">
    <text evidence="7">The sequence shown here is derived from an EMBL/GenBank/DDBJ whole genome shotgun (WGS) entry which is preliminary data.</text>
</comment>
<feature type="region of interest" description="Disordered" evidence="5">
    <location>
        <begin position="1"/>
        <end position="24"/>
    </location>
</feature>
<keyword evidence="2 4" id="KW-0442">Lipid degradation</keyword>
<evidence type="ECO:0000256" key="4">
    <source>
        <dbReference type="PROSITE-ProRule" id="PRU01161"/>
    </source>
</evidence>
<dbReference type="GO" id="GO:0016042">
    <property type="term" value="P:lipid catabolic process"/>
    <property type="evidence" value="ECO:0007669"/>
    <property type="project" value="UniProtKB-UniRule"/>
</dbReference>
<dbReference type="Pfam" id="PF12536">
    <property type="entry name" value="DUF3734"/>
    <property type="match status" value="1"/>
</dbReference>
<dbReference type="GO" id="GO:0016787">
    <property type="term" value="F:hydrolase activity"/>
    <property type="evidence" value="ECO:0007669"/>
    <property type="project" value="UniProtKB-UniRule"/>
</dbReference>
<gene>
    <name evidence="7" type="ORF">F0357_12425</name>
</gene>
<accession>A0A6A7Y6Z6</accession>
<keyword evidence="1 4" id="KW-0378">Hydrolase</keyword>
<dbReference type="PANTHER" id="PTHR14226">
    <property type="entry name" value="NEUROPATHY TARGET ESTERASE/SWISS CHEESE D.MELANOGASTER"/>
    <property type="match status" value="1"/>
</dbReference>
<feature type="active site" description="Proton acceptor" evidence="4">
    <location>
        <position position="240"/>
    </location>
</feature>
<dbReference type="CDD" id="cd07209">
    <property type="entry name" value="Pat_hypo_Ecoli_Z1214_like"/>
    <property type="match status" value="1"/>
</dbReference>
<feature type="short sequence motif" description="GXSXG" evidence="4">
    <location>
        <begin position="78"/>
        <end position="82"/>
    </location>
</feature>
<evidence type="ECO:0000256" key="5">
    <source>
        <dbReference type="SAM" id="MobiDB-lite"/>
    </source>
</evidence>
<sequence>MKACKGGRRNPIGSGDLNQFRPGDRQSVEDFSAIREIVKANYQNVVLVLQGGGALGSYQPGVVEVLDEIGININWVAGISIGAINSAIIAGNPPEHRVEKLRGFWDVVTSRVQWSWLPPGDHMRGLFNQLSSFSAMMFGQPGFFAPRVPPPHLHPAGTLGAVSYYDTAPLKTTLEQFVDFDYLNSKSPVRLSVGAVNVRSGNFVYFDSQERTIRPEHVMASGALPPGFPPVEIDGELYWDGGLVSNTPLSYVLGRAPSDCSIIFQVDLFSALGSRPRNLPDVQEREKDIQFSSRTRLNTDMFRQVQRMRQSIEKLLDKLPPEMAELPEYKELTAYRMKARVNIVHLIYRRKQYDRDYKDYEFSRNTMLDHWKAGRDTMLRTLRHPDWFSPPDESEAGVVTHDIHRDADD</sequence>
<dbReference type="InterPro" id="IPR021095">
    <property type="entry name" value="DUF3734"/>
</dbReference>
<feature type="short sequence motif" description="GXGXXG" evidence="4">
    <location>
        <begin position="51"/>
        <end position="56"/>
    </location>
</feature>
<evidence type="ECO:0000313" key="7">
    <source>
        <dbReference type="EMBL" id="MQT13432.1"/>
    </source>
</evidence>
<dbReference type="InterPro" id="IPR016035">
    <property type="entry name" value="Acyl_Trfase/lysoPLipase"/>
</dbReference>
<dbReference type="AlphaFoldDB" id="A0A6A7Y6Z6"/>
<proteinExistence type="predicted"/>
<evidence type="ECO:0000256" key="2">
    <source>
        <dbReference type="ARBA" id="ARBA00022963"/>
    </source>
</evidence>
<feature type="short sequence motif" description="DGA/G" evidence="4">
    <location>
        <begin position="240"/>
        <end position="242"/>
    </location>
</feature>
<dbReference type="Proteomes" id="UP000332515">
    <property type="component" value="Unassembled WGS sequence"/>
</dbReference>
<feature type="active site" description="Nucleophile" evidence="4">
    <location>
        <position position="80"/>
    </location>
</feature>
<organism evidence="7 8">
    <name type="scientific">Segnochrobactrum spirostomi</name>
    <dbReference type="NCBI Taxonomy" id="2608987"/>
    <lineage>
        <taxon>Bacteria</taxon>
        <taxon>Pseudomonadati</taxon>
        <taxon>Pseudomonadota</taxon>
        <taxon>Alphaproteobacteria</taxon>
        <taxon>Hyphomicrobiales</taxon>
        <taxon>Segnochrobactraceae</taxon>
        <taxon>Segnochrobactrum</taxon>
    </lineage>
</organism>
<name>A0A6A7Y6Z6_9HYPH</name>
<evidence type="ECO:0000313" key="8">
    <source>
        <dbReference type="Proteomes" id="UP000332515"/>
    </source>
</evidence>
<evidence type="ECO:0000256" key="3">
    <source>
        <dbReference type="ARBA" id="ARBA00023098"/>
    </source>
</evidence>
<evidence type="ECO:0000259" key="6">
    <source>
        <dbReference type="PROSITE" id="PS51635"/>
    </source>
</evidence>
<reference evidence="7 8" key="1">
    <citation type="submission" date="2019-09" db="EMBL/GenBank/DDBJ databases">
        <title>Segnochrobactrum spirostomi gen. nov., sp. nov., isolated from the ciliate Spirostomum cf. yagiui and description of a novel family, Segnochrobactraceae fam. nov. within the order Rhizobiales of the class Alphaproteobacteria.</title>
        <authorList>
            <person name="Akter S."/>
            <person name="Shazib S.U.A."/>
            <person name="Shin M.K."/>
        </authorList>
    </citation>
    <scope>NUCLEOTIDE SEQUENCE [LARGE SCALE GENOMIC DNA]</scope>
    <source>
        <strain evidence="7 8">Sp-1</strain>
    </source>
</reference>
<evidence type="ECO:0000256" key="1">
    <source>
        <dbReference type="ARBA" id="ARBA00022801"/>
    </source>
</evidence>